<dbReference type="Proteomes" id="UP000677913">
    <property type="component" value="Unassembled WGS sequence"/>
</dbReference>
<dbReference type="PROSITE" id="PS50011">
    <property type="entry name" value="PROTEIN_KINASE_DOM"/>
    <property type="match status" value="1"/>
</dbReference>
<dbReference type="PANTHER" id="PTHR43289">
    <property type="entry name" value="MITOGEN-ACTIVATED PROTEIN KINASE KINASE KINASE 20-RELATED"/>
    <property type="match status" value="1"/>
</dbReference>
<dbReference type="InterPro" id="IPR058502">
    <property type="entry name" value="PLL-like_beta-prop"/>
</dbReference>
<evidence type="ECO:0000313" key="9">
    <source>
        <dbReference type="EMBL" id="MBS2965822.1"/>
    </source>
</evidence>
<feature type="compositionally biased region" description="Polar residues" evidence="7">
    <location>
        <begin position="354"/>
        <end position="363"/>
    </location>
</feature>
<keyword evidence="2 9" id="KW-0723">Serine/threonine-protein kinase</keyword>
<dbReference type="PROSITE" id="PS00108">
    <property type="entry name" value="PROTEIN_KINASE_ST"/>
    <property type="match status" value="1"/>
</dbReference>
<dbReference type="CDD" id="cd14014">
    <property type="entry name" value="STKc_PknB_like"/>
    <property type="match status" value="1"/>
</dbReference>
<keyword evidence="6" id="KW-0067">ATP-binding</keyword>
<dbReference type="SMART" id="SM00220">
    <property type="entry name" value="S_TKc"/>
    <property type="match status" value="1"/>
</dbReference>
<evidence type="ECO:0000256" key="4">
    <source>
        <dbReference type="ARBA" id="ARBA00022741"/>
    </source>
</evidence>
<reference evidence="9" key="1">
    <citation type="submission" date="2021-04" db="EMBL/GenBank/DDBJ databases">
        <title>Genome based classification of Actinospica acidithermotolerans sp. nov., an actinobacterium isolated from an Indonesian hot spring.</title>
        <authorList>
            <person name="Kusuma A.B."/>
            <person name="Putra K.E."/>
            <person name="Nafisah S."/>
            <person name="Loh J."/>
            <person name="Nouioui I."/>
            <person name="Goodfellow M."/>
        </authorList>
    </citation>
    <scope>NUCLEOTIDE SEQUENCE</scope>
    <source>
        <strain evidence="9">DSM 45618</strain>
    </source>
</reference>
<evidence type="ECO:0000313" key="10">
    <source>
        <dbReference type="Proteomes" id="UP000677913"/>
    </source>
</evidence>
<feature type="domain" description="Protein kinase" evidence="8">
    <location>
        <begin position="9"/>
        <end position="266"/>
    </location>
</feature>
<feature type="region of interest" description="Disordered" evidence="7">
    <location>
        <begin position="321"/>
        <end position="379"/>
    </location>
</feature>
<dbReference type="Gene3D" id="2.120.10.70">
    <property type="entry name" value="Fucose-specific lectin"/>
    <property type="match status" value="1"/>
</dbReference>
<dbReference type="Gene3D" id="1.10.510.10">
    <property type="entry name" value="Transferase(Phosphotransferase) domain 1"/>
    <property type="match status" value="1"/>
</dbReference>
<evidence type="ECO:0000256" key="1">
    <source>
        <dbReference type="ARBA" id="ARBA00012513"/>
    </source>
</evidence>
<keyword evidence="5 9" id="KW-0418">Kinase</keyword>
<dbReference type="PANTHER" id="PTHR43289:SF6">
    <property type="entry name" value="SERINE_THREONINE-PROTEIN KINASE NEKL-3"/>
    <property type="match status" value="1"/>
</dbReference>
<sequence>MTRKIGSRYTVTRVIGRGTCGTVWEGAGPDGPVAVKLLREDLAADQTLIARFVQERTVLTSLVHPNVVAVRDLVVDGTDLALVMDLVRGTDLRERLETQRVLTPAAAVSIASDIAAGLAAAHARGVVHRDVKPENVLMESATGAARLTDFGIARLVDGPRRTRATRIVGTPDYLAPEVIEGCPPGPPVDVYALGTLIFELLTGWTPFGGGHPGAVLRRHVTEPVPDVPGMPEAIGELLTVCLSKAPAARLTAAEVAGRLRMLAPGLAGLPALRLADPRAVLDPVALAAGAGRAVPMSVGAVPLVRGSGDRTDAARQTHVNLMRPIREPLGPSAPIPGTVPKPPQQRESVDTRDSTAAGSTSHAVNAPAAAGGSGGSGGLGGTRSGIGGLSTAFSRPVGVGRLRGTRVQAIAAVVAAAVVATGGYLLSKGDSGSAREPARVSKPGKATSLSGAAASPSASPVETKPVGPLGLLPLGGVEAPPARPIGAVRYVDAGNAAYVVMTGADGVVRYAPGSAGRSPRFTAWQALPGLTAAAEPAVIGRPSGSVEIYAVSNDGQMHRAVLSDGAPSRWDSLTGAGIGSIRVAGAPAAVPLSGGRTELLVASRAGSLLTAEGYGRPGGRWKPWHVIGSAGSIKPDVAVAVRADGTLAAYVIRASDLADVRLIDDRWWGSTYPTGAVGQPEAGYVSGGKPYLFIQSVAGDVQVYEPSGADLHGSMNWAPVGVTSQNPVGVTPVAGLGLVLATTSADGTVRLYATNA</sequence>
<evidence type="ECO:0000256" key="7">
    <source>
        <dbReference type="SAM" id="MobiDB-lite"/>
    </source>
</evidence>
<keyword evidence="3" id="KW-0808">Transferase</keyword>
<dbReference type="Pfam" id="PF26607">
    <property type="entry name" value="DUF8189"/>
    <property type="match status" value="1"/>
</dbReference>
<evidence type="ECO:0000259" key="8">
    <source>
        <dbReference type="PROSITE" id="PS50011"/>
    </source>
</evidence>
<dbReference type="EMBL" id="JAGSXH010000102">
    <property type="protein sequence ID" value="MBS2965822.1"/>
    <property type="molecule type" value="Genomic_DNA"/>
</dbReference>
<dbReference type="InterPro" id="IPR000719">
    <property type="entry name" value="Prot_kinase_dom"/>
</dbReference>
<evidence type="ECO:0000256" key="2">
    <source>
        <dbReference type="ARBA" id="ARBA00022527"/>
    </source>
</evidence>
<proteinExistence type="predicted"/>
<evidence type="ECO:0000256" key="3">
    <source>
        <dbReference type="ARBA" id="ARBA00022679"/>
    </source>
</evidence>
<feature type="compositionally biased region" description="Pro residues" evidence="7">
    <location>
        <begin position="331"/>
        <end position="343"/>
    </location>
</feature>
<dbReference type="AlphaFoldDB" id="A0A8J7WTP7"/>
<accession>A0A8J7WTP7</accession>
<comment type="caution">
    <text evidence="9">The sequence shown here is derived from an EMBL/GenBank/DDBJ whole genome shotgun (WGS) entry which is preliminary data.</text>
</comment>
<dbReference type="EC" id="2.7.11.1" evidence="1"/>
<evidence type="ECO:0000256" key="6">
    <source>
        <dbReference type="ARBA" id="ARBA00022840"/>
    </source>
</evidence>
<dbReference type="SUPFAM" id="SSF89372">
    <property type="entry name" value="Fucose-specific lectin"/>
    <property type="match status" value="1"/>
</dbReference>
<keyword evidence="10" id="KW-1185">Reference proteome</keyword>
<feature type="region of interest" description="Disordered" evidence="7">
    <location>
        <begin position="428"/>
        <end position="462"/>
    </location>
</feature>
<dbReference type="GO" id="GO:0004674">
    <property type="term" value="F:protein serine/threonine kinase activity"/>
    <property type="evidence" value="ECO:0007669"/>
    <property type="project" value="UniProtKB-KW"/>
</dbReference>
<dbReference type="InterPro" id="IPR008271">
    <property type="entry name" value="Ser/Thr_kinase_AS"/>
</dbReference>
<dbReference type="Pfam" id="PF00069">
    <property type="entry name" value="Pkinase"/>
    <property type="match status" value="1"/>
</dbReference>
<keyword evidence="4" id="KW-0547">Nucleotide-binding</keyword>
<evidence type="ECO:0000256" key="5">
    <source>
        <dbReference type="ARBA" id="ARBA00022777"/>
    </source>
</evidence>
<dbReference type="Gene3D" id="3.30.200.20">
    <property type="entry name" value="Phosphorylase Kinase, domain 1"/>
    <property type="match status" value="1"/>
</dbReference>
<protein>
    <recommendedName>
        <fullName evidence="1">non-specific serine/threonine protein kinase</fullName>
        <ecNumber evidence="1">2.7.11.1</ecNumber>
    </recommendedName>
</protein>
<organism evidence="9 10">
    <name type="scientific">Actinocrinis puniceicyclus</name>
    <dbReference type="NCBI Taxonomy" id="977794"/>
    <lineage>
        <taxon>Bacteria</taxon>
        <taxon>Bacillati</taxon>
        <taxon>Actinomycetota</taxon>
        <taxon>Actinomycetes</taxon>
        <taxon>Catenulisporales</taxon>
        <taxon>Actinospicaceae</taxon>
        <taxon>Actinocrinis</taxon>
    </lineage>
</organism>
<name>A0A8J7WTP7_9ACTN</name>
<feature type="compositionally biased region" description="Low complexity" evidence="7">
    <location>
        <begin position="446"/>
        <end position="462"/>
    </location>
</feature>
<dbReference type="GO" id="GO:0005524">
    <property type="term" value="F:ATP binding"/>
    <property type="evidence" value="ECO:0007669"/>
    <property type="project" value="UniProtKB-KW"/>
</dbReference>
<gene>
    <name evidence="9" type="ORF">KGA66_22410</name>
</gene>
<dbReference type="InterPro" id="IPR011009">
    <property type="entry name" value="Kinase-like_dom_sf"/>
</dbReference>
<dbReference type="SUPFAM" id="SSF56112">
    <property type="entry name" value="Protein kinase-like (PK-like)"/>
    <property type="match status" value="1"/>
</dbReference>